<comment type="caution">
    <text evidence="3">The sequence shown here is derived from an EMBL/GenBank/DDBJ whole genome shotgun (WGS) entry which is preliminary data.</text>
</comment>
<dbReference type="RefSeq" id="WP_114350983.1">
    <property type="nucleotide sequence ID" value="NZ_QPJL01000056.1"/>
</dbReference>
<dbReference type="EMBL" id="QPJL01000056">
    <property type="protein sequence ID" value="RCW77810.1"/>
    <property type="molecule type" value="Genomic_DNA"/>
</dbReference>
<evidence type="ECO:0000313" key="4">
    <source>
        <dbReference type="Proteomes" id="UP000253345"/>
    </source>
</evidence>
<dbReference type="AlphaFoldDB" id="A0A368YC29"/>
<accession>A0A368YC29</accession>
<protein>
    <submittedName>
        <fullName evidence="3">Uncharacterized protein</fullName>
    </submittedName>
</protein>
<proteinExistence type="predicted"/>
<feature type="region of interest" description="Disordered" evidence="2">
    <location>
        <begin position="134"/>
        <end position="156"/>
    </location>
</feature>
<name>A0A368YC29_9RHOB</name>
<reference evidence="3 4" key="1">
    <citation type="submission" date="2018-07" db="EMBL/GenBank/DDBJ databases">
        <title>Genomic Encyclopedia of Type Strains, Phase III (KMG-III): the genomes of soil and plant-associated and newly described type strains.</title>
        <authorList>
            <person name="Whitman W."/>
        </authorList>
    </citation>
    <scope>NUCLEOTIDE SEQUENCE [LARGE SCALE GENOMIC DNA]</scope>
    <source>
        <strain evidence="3 4">CECT 8525</strain>
    </source>
</reference>
<evidence type="ECO:0000313" key="3">
    <source>
        <dbReference type="EMBL" id="RCW77810.1"/>
    </source>
</evidence>
<organism evidence="3 4">
    <name type="scientific">Paracoccus lutimaris</name>
    <dbReference type="NCBI Taxonomy" id="1490030"/>
    <lineage>
        <taxon>Bacteria</taxon>
        <taxon>Pseudomonadati</taxon>
        <taxon>Pseudomonadota</taxon>
        <taxon>Alphaproteobacteria</taxon>
        <taxon>Rhodobacterales</taxon>
        <taxon>Paracoccaceae</taxon>
        <taxon>Paracoccus</taxon>
    </lineage>
</organism>
<gene>
    <name evidence="3" type="ORF">DFP89_1564</name>
</gene>
<dbReference type="Proteomes" id="UP000253345">
    <property type="component" value="Unassembled WGS sequence"/>
</dbReference>
<evidence type="ECO:0000256" key="1">
    <source>
        <dbReference type="SAM" id="Coils"/>
    </source>
</evidence>
<feature type="coiled-coil region" evidence="1">
    <location>
        <begin position="98"/>
        <end position="132"/>
    </location>
</feature>
<sequence length="156" mass="16157">MEDRISIRLIGPAKIDGNWRKPDDMVDVTTDQLRDLVSAGVVANSEDRHVADLAPGIPSFDEAVGAMAKVLADAAVAAAVDAAHAEIVADRDAARIRATDAEAEVSRQHARIMALEAELHDAQGEIATLKAAPVEASAAPVTPKPAPKKGGGAKQG</sequence>
<keyword evidence="1" id="KW-0175">Coiled coil</keyword>
<dbReference type="OrthoDB" id="8410674at2"/>
<evidence type="ECO:0000256" key="2">
    <source>
        <dbReference type="SAM" id="MobiDB-lite"/>
    </source>
</evidence>
<keyword evidence="4" id="KW-1185">Reference proteome</keyword>